<dbReference type="PANTHER" id="PTHR10334">
    <property type="entry name" value="CYSTEINE-RICH SECRETORY PROTEIN-RELATED"/>
    <property type="match status" value="1"/>
</dbReference>
<dbReference type="Pfam" id="PF24100">
    <property type="entry name" value="DUF7381"/>
    <property type="match status" value="1"/>
</dbReference>
<name>A0A0N5BQH3_STREA</name>
<dbReference type="WBParaSite" id="SPAL_0000813900.1">
    <property type="protein sequence ID" value="SPAL_0000813900.1"/>
    <property type="gene ID" value="SPAL_0000813900"/>
</dbReference>
<dbReference type="Proteomes" id="UP000046392">
    <property type="component" value="Unplaced"/>
</dbReference>
<proteinExistence type="predicted"/>
<organism evidence="2 3">
    <name type="scientific">Strongyloides papillosus</name>
    <name type="common">Intestinal threadworm</name>
    <dbReference type="NCBI Taxonomy" id="174720"/>
    <lineage>
        <taxon>Eukaryota</taxon>
        <taxon>Metazoa</taxon>
        <taxon>Ecdysozoa</taxon>
        <taxon>Nematoda</taxon>
        <taxon>Chromadorea</taxon>
        <taxon>Rhabditida</taxon>
        <taxon>Tylenchina</taxon>
        <taxon>Panagrolaimomorpha</taxon>
        <taxon>Strongyloidoidea</taxon>
        <taxon>Strongyloididae</taxon>
        <taxon>Strongyloides</taxon>
    </lineage>
</organism>
<evidence type="ECO:0000313" key="2">
    <source>
        <dbReference type="Proteomes" id="UP000046392"/>
    </source>
</evidence>
<dbReference type="AlphaFoldDB" id="A0A0N5BQH3"/>
<evidence type="ECO:0000259" key="1">
    <source>
        <dbReference type="SMART" id="SM00198"/>
    </source>
</evidence>
<dbReference type="SUPFAM" id="SSF55797">
    <property type="entry name" value="PR-1-like"/>
    <property type="match status" value="1"/>
</dbReference>
<protein>
    <submittedName>
        <fullName evidence="3">SCP domain-containing protein</fullName>
    </submittedName>
</protein>
<feature type="domain" description="SCP" evidence="1">
    <location>
        <begin position="142"/>
        <end position="268"/>
    </location>
</feature>
<dbReference type="InterPro" id="IPR014044">
    <property type="entry name" value="CAP_dom"/>
</dbReference>
<keyword evidence="2" id="KW-1185">Reference proteome</keyword>
<dbReference type="Pfam" id="PF00188">
    <property type="entry name" value="CAP"/>
    <property type="match status" value="1"/>
</dbReference>
<dbReference type="InterPro" id="IPR035940">
    <property type="entry name" value="CAP_sf"/>
</dbReference>
<dbReference type="SMART" id="SM00198">
    <property type="entry name" value="SCP"/>
    <property type="match status" value="1"/>
</dbReference>
<sequence>MVTDGKKYQFSYRDNIFLTKKDMLEQILKDHPSVDTAKILLLHIGTHHKDKYEESSKYDYEKPFPVFGHLKLGTIVVQEYYHEKQIFYYCINRLFRNYKLAVAYAYLMNLKLKFNPKKHSHVEIPDEINVAKKVGYYGYSNKIWRSFLIEMNEYRLRHGASLVKIQSQCTELAEKYLNTILDTPKKRLNLRLLRNYVVTPYYFAPLIVKKWYDESKKYKYSTKVAIAGTEHFTAMVWRSVKYVGFAVKEKDDMIHFVAVFHPLPNGPKLFSTNVKRKNSFFSG</sequence>
<dbReference type="InterPro" id="IPR055805">
    <property type="entry name" value="DUF7381"/>
</dbReference>
<dbReference type="InterPro" id="IPR001283">
    <property type="entry name" value="CRISP-related"/>
</dbReference>
<reference evidence="3" key="1">
    <citation type="submission" date="2017-02" db="UniProtKB">
        <authorList>
            <consortium name="WormBaseParasite"/>
        </authorList>
    </citation>
    <scope>IDENTIFICATION</scope>
</reference>
<evidence type="ECO:0000313" key="3">
    <source>
        <dbReference type="WBParaSite" id="SPAL_0000813900.1"/>
    </source>
</evidence>
<dbReference type="Gene3D" id="3.40.33.10">
    <property type="entry name" value="CAP"/>
    <property type="match status" value="1"/>
</dbReference>
<accession>A0A0N5BQH3</accession>